<dbReference type="EMBL" id="MHNK01000015">
    <property type="protein sequence ID" value="OGZ43444.1"/>
    <property type="molecule type" value="Genomic_DNA"/>
</dbReference>
<evidence type="ECO:0000256" key="3">
    <source>
        <dbReference type="ARBA" id="ARBA00023237"/>
    </source>
</evidence>
<accession>A0A1G2FZC9</accession>
<sequence>MEKMRTTKINKGPVFVLFLLLLVGGYWLAMRYEIIPQAQKVAPSVPPVANLPNDPIPQPKQTTTLTTPVAPVPISTKTTSATNNIVGEIWAWNAQSGLLLANGGTQTVSGSLMHRHGVNLTLRRNDDVPQMQANMVKFAQDFCVNNSPNPSGIHFVIIMGDGAPSFLAGLNPQLAKFGQDCIAEIIGAVGFSHGEDKFMGPIAWKLDPQTARGGLAAAYLRDGDWNIAMKWLADNGICNNPNEKTYDPNCLNWVAADSYIDAAQKYVSGYCETRSVVNAGVPMLQSKEVCVQAVATWTPGDVTVAKKKGGLVSIVSTKEYRWQMPAVVIANKRWVATHEDMMAEMLAAAFEGGELVKTNSAVLRKAAEISAEVYKEETAEYWEKYFKGVTEKDAQGLNVELGGSRVNNLADNLHLFGLESGGNNIFAAVYNVFGNILVQQYPDLVPSYPPVEEILNLRILQKIAAKTTPNVSADLPEFTPVTGVKQIVARKSWSIGFEFGKAALTKEGERTLEELFDQVSVTSLVIEVHGHTDNIGKKAKNQQLSEERAFAVKSYLQQLSISNFPDARFARVAGHGDENPVAPNTTEAGRAKNRRVDIVLGTAS</sequence>
<evidence type="ECO:0000313" key="6">
    <source>
        <dbReference type="EMBL" id="OGZ43444.1"/>
    </source>
</evidence>
<dbReference type="PANTHER" id="PTHR30329">
    <property type="entry name" value="STATOR ELEMENT OF FLAGELLAR MOTOR COMPLEX"/>
    <property type="match status" value="1"/>
</dbReference>
<dbReference type="InterPro" id="IPR006665">
    <property type="entry name" value="OmpA-like"/>
</dbReference>
<dbReference type="GO" id="GO:0009279">
    <property type="term" value="C:cell outer membrane"/>
    <property type="evidence" value="ECO:0007669"/>
    <property type="project" value="UniProtKB-SubCell"/>
</dbReference>
<dbReference type="PROSITE" id="PS51123">
    <property type="entry name" value="OMPA_2"/>
    <property type="match status" value="1"/>
</dbReference>
<evidence type="ECO:0000259" key="5">
    <source>
        <dbReference type="PROSITE" id="PS51123"/>
    </source>
</evidence>
<dbReference type="SUPFAM" id="SSF103088">
    <property type="entry name" value="OmpA-like"/>
    <property type="match status" value="1"/>
</dbReference>
<gene>
    <name evidence="6" type="ORF">A2719_05600</name>
</gene>
<reference evidence="6 7" key="1">
    <citation type="journal article" date="2016" name="Nat. Commun.">
        <title>Thousands of microbial genomes shed light on interconnected biogeochemical processes in an aquifer system.</title>
        <authorList>
            <person name="Anantharaman K."/>
            <person name="Brown C.T."/>
            <person name="Hug L.A."/>
            <person name="Sharon I."/>
            <person name="Castelle C.J."/>
            <person name="Probst A.J."/>
            <person name="Thomas B.C."/>
            <person name="Singh A."/>
            <person name="Wilkins M.J."/>
            <person name="Karaoz U."/>
            <person name="Brodie E.L."/>
            <person name="Williams K.H."/>
            <person name="Hubbard S.S."/>
            <person name="Banfield J.F."/>
        </authorList>
    </citation>
    <scope>NUCLEOTIDE SEQUENCE [LARGE SCALE GENOMIC DNA]</scope>
</reference>
<dbReference type="PRINTS" id="PR01021">
    <property type="entry name" value="OMPADOMAIN"/>
</dbReference>
<dbReference type="Gene3D" id="3.30.1330.60">
    <property type="entry name" value="OmpA-like domain"/>
    <property type="match status" value="1"/>
</dbReference>
<dbReference type="STRING" id="1802114.A2719_05600"/>
<comment type="subcellular location">
    <subcellularLocation>
        <location evidence="1">Cell outer membrane</location>
    </subcellularLocation>
</comment>
<comment type="caution">
    <text evidence="6">The sequence shown here is derived from an EMBL/GenBank/DDBJ whole genome shotgun (WGS) entry which is preliminary data.</text>
</comment>
<dbReference type="InterPro" id="IPR006664">
    <property type="entry name" value="OMP_bac"/>
</dbReference>
<dbReference type="Gene3D" id="3.40.190.10">
    <property type="entry name" value="Periplasmic binding protein-like II"/>
    <property type="match status" value="1"/>
</dbReference>
<dbReference type="InterPro" id="IPR050330">
    <property type="entry name" value="Bact_OuterMem_StrucFunc"/>
</dbReference>
<evidence type="ECO:0000256" key="4">
    <source>
        <dbReference type="PROSITE-ProRule" id="PRU00473"/>
    </source>
</evidence>
<evidence type="ECO:0000256" key="2">
    <source>
        <dbReference type="ARBA" id="ARBA00023136"/>
    </source>
</evidence>
<protein>
    <recommendedName>
        <fullName evidence="5">OmpA-like domain-containing protein</fullName>
    </recommendedName>
</protein>
<evidence type="ECO:0000256" key="1">
    <source>
        <dbReference type="ARBA" id="ARBA00004442"/>
    </source>
</evidence>
<name>A0A1G2FZC9_9BACT</name>
<dbReference type="Proteomes" id="UP000177480">
    <property type="component" value="Unassembled WGS sequence"/>
</dbReference>
<dbReference type="Pfam" id="PF00691">
    <property type="entry name" value="OmpA"/>
    <property type="match status" value="1"/>
</dbReference>
<proteinExistence type="predicted"/>
<organism evidence="6 7">
    <name type="scientific">Candidatus Ryanbacteria bacterium RIFCSPHIGHO2_01_FULL_45_22</name>
    <dbReference type="NCBI Taxonomy" id="1802114"/>
    <lineage>
        <taxon>Bacteria</taxon>
        <taxon>Candidatus Ryaniibacteriota</taxon>
    </lineage>
</organism>
<keyword evidence="2 4" id="KW-0472">Membrane</keyword>
<keyword evidence="3" id="KW-0998">Cell outer membrane</keyword>
<dbReference type="CDD" id="cd07185">
    <property type="entry name" value="OmpA_C-like"/>
    <property type="match status" value="1"/>
</dbReference>
<dbReference type="AlphaFoldDB" id="A0A1G2FZC9"/>
<dbReference type="InterPro" id="IPR036737">
    <property type="entry name" value="OmpA-like_sf"/>
</dbReference>
<evidence type="ECO:0000313" key="7">
    <source>
        <dbReference type="Proteomes" id="UP000177480"/>
    </source>
</evidence>
<feature type="domain" description="OmpA-like" evidence="5">
    <location>
        <begin position="484"/>
        <end position="604"/>
    </location>
</feature>
<dbReference type="PANTHER" id="PTHR30329:SF21">
    <property type="entry name" value="LIPOPROTEIN YIAD-RELATED"/>
    <property type="match status" value="1"/>
</dbReference>